<organism evidence="7 8">
    <name type="scientific">Pomacea canaliculata</name>
    <name type="common">Golden apple snail</name>
    <dbReference type="NCBI Taxonomy" id="400727"/>
    <lineage>
        <taxon>Eukaryota</taxon>
        <taxon>Metazoa</taxon>
        <taxon>Spiralia</taxon>
        <taxon>Lophotrochozoa</taxon>
        <taxon>Mollusca</taxon>
        <taxon>Gastropoda</taxon>
        <taxon>Caenogastropoda</taxon>
        <taxon>Architaenioglossa</taxon>
        <taxon>Ampullarioidea</taxon>
        <taxon>Ampullariidae</taxon>
        <taxon>Pomacea</taxon>
    </lineage>
</organism>
<evidence type="ECO:0000313" key="7">
    <source>
        <dbReference type="EMBL" id="PVD25813.1"/>
    </source>
</evidence>
<feature type="region of interest" description="Disordered" evidence="6">
    <location>
        <begin position="421"/>
        <end position="453"/>
    </location>
</feature>
<reference evidence="7 8" key="1">
    <citation type="submission" date="2018-04" db="EMBL/GenBank/DDBJ databases">
        <title>The genome of golden apple snail Pomacea canaliculata provides insight into stress tolerance and invasive adaptation.</title>
        <authorList>
            <person name="Liu C."/>
            <person name="Liu B."/>
            <person name="Ren Y."/>
            <person name="Zhang Y."/>
            <person name="Wang H."/>
            <person name="Li S."/>
            <person name="Jiang F."/>
            <person name="Yin L."/>
            <person name="Zhang G."/>
            <person name="Qian W."/>
            <person name="Fan W."/>
        </authorList>
    </citation>
    <scope>NUCLEOTIDE SEQUENCE [LARGE SCALE GENOMIC DNA]</scope>
    <source>
        <strain evidence="7">SZHN2017</strain>
        <tissue evidence="7">Muscle</tissue>
    </source>
</reference>
<keyword evidence="5" id="KW-0256">Endoplasmic reticulum</keyword>
<feature type="region of interest" description="Disordered" evidence="6">
    <location>
        <begin position="345"/>
        <end position="407"/>
    </location>
</feature>
<evidence type="ECO:0000256" key="2">
    <source>
        <dbReference type="ARBA" id="ARBA00022692"/>
    </source>
</evidence>
<comment type="subunit">
    <text evidence="5">Homodimer.</text>
</comment>
<keyword evidence="5" id="KW-0645">Protease</keyword>
<feature type="region of interest" description="Disordered" evidence="6">
    <location>
        <begin position="1"/>
        <end position="117"/>
    </location>
</feature>
<dbReference type="EC" id="3.4.23.-" evidence="5"/>
<dbReference type="GO" id="GO:0034205">
    <property type="term" value="P:amyloid-beta formation"/>
    <property type="evidence" value="ECO:0007669"/>
    <property type="project" value="TreeGrafter"/>
</dbReference>
<evidence type="ECO:0000256" key="1">
    <source>
        <dbReference type="ARBA" id="ARBA00004127"/>
    </source>
</evidence>
<feature type="transmembrane region" description="Helical" evidence="5">
    <location>
        <begin position="205"/>
        <end position="227"/>
    </location>
</feature>
<feature type="compositionally biased region" description="Polar residues" evidence="6">
    <location>
        <begin position="42"/>
        <end position="54"/>
    </location>
</feature>
<dbReference type="GO" id="GO:0006509">
    <property type="term" value="P:membrane protein ectodomain proteolysis"/>
    <property type="evidence" value="ECO:0007669"/>
    <property type="project" value="TreeGrafter"/>
</dbReference>
<comment type="caution">
    <text evidence="7">The sequence shown here is derived from an EMBL/GenBank/DDBJ whole genome shotgun (WGS) entry which is preliminary data.</text>
</comment>
<dbReference type="GO" id="GO:0055074">
    <property type="term" value="P:calcium ion homeostasis"/>
    <property type="evidence" value="ECO:0007669"/>
    <property type="project" value="TreeGrafter"/>
</dbReference>
<gene>
    <name evidence="7" type="ORF">C0Q70_13476</name>
</gene>
<feature type="compositionally biased region" description="Basic and acidic residues" evidence="6">
    <location>
        <begin position="79"/>
        <end position="90"/>
    </location>
</feature>
<dbReference type="GO" id="GO:0016485">
    <property type="term" value="P:protein processing"/>
    <property type="evidence" value="ECO:0007669"/>
    <property type="project" value="InterPro"/>
</dbReference>
<dbReference type="GO" id="GO:0000139">
    <property type="term" value="C:Golgi membrane"/>
    <property type="evidence" value="ECO:0007669"/>
    <property type="project" value="UniProtKB-SubCell"/>
</dbReference>
<comment type="similarity">
    <text evidence="5">Belongs to the peptidase A22A family.</text>
</comment>
<accession>A0A2T7NXB8</accession>
<keyword evidence="5" id="KW-0378">Hydrolase</keyword>
<keyword evidence="8" id="KW-1185">Reference proteome</keyword>
<feature type="compositionally biased region" description="Polar residues" evidence="6">
    <location>
        <begin position="396"/>
        <end position="407"/>
    </location>
</feature>
<dbReference type="InterPro" id="IPR006639">
    <property type="entry name" value="Preselin/SPP"/>
</dbReference>
<dbReference type="Proteomes" id="UP000245119">
    <property type="component" value="Linkage Group LG8"/>
</dbReference>
<feature type="transmembrane region" description="Helical" evidence="5">
    <location>
        <begin position="239"/>
        <end position="257"/>
    </location>
</feature>
<dbReference type="GO" id="GO:0042500">
    <property type="term" value="F:aspartic endopeptidase activity, intramembrane cleaving"/>
    <property type="evidence" value="ECO:0007669"/>
    <property type="project" value="InterPro"/>
</dbReference>
<dbReference type="STRING" id="400727.A0A2T7NXB8"/>
<proteinExistence type="inferred from homology"/>
<dbReference type="GO" id="GO:0070765">
    <property type="term" value="C:gamma-secretase complex"/>
    <property type="evidence" value="ECO:0007669"/>
    <property type="project" value="TreeGrafter"/>
</dbReference>
<dbReference type="GO" id="GO:0005789">
    <property type="term" value="C:endoplasmic reticulum membrane"/>
    <property type="evidence" value="ECO:0007669"/>
    <property type="project" value="UniProtKB-SubCell"/>
</dbReference>
<feature type="transmembrane region" description="Helical" evidence="5">
    <location>
        <begin position="264"/>
        <end position="282"/>
    </location>
</feature>
<protein>
    <recommendedName>
        <fullName evidence="5">Presenilin</fullName>
        <ecNumber evidence="5">3.4.23.-</ecNumber>
    </recommendedName>
</protein>
<evidence type="ECO:0000256" key="5">
    <source>
        <dbReference type="RuleBase" id="RU361148"/>
    </source>
</evidence>
<keyword evidence="4 5" id="KW-0472">Membrane</keyword>
<comment type="domain">
    <text evidence="5">The PAL motif is required for normal active site conformation.</text>
</comment>
<name>A0A2T7NXB8_POMCA</name>
<feature type="transmembrane region" description="Helical" evidence="5">
    <location>
        <begin position="177"/>
        <end position="198"/>
    </location>
</feature>
<evidence type="ECO:0000313" key="8">
    <source>
        <dbReference type="Proteomes" id="UP000245119"/>
    </source>
</evidence>
<dbReference type="PANTHER" id="PTHR10202:SF13">
    <property type="entry name" value="PRESENILIN HOMOLOG"/>
    <property type="match status" value="1"/>
</dbReference>
<evidence type="ECO:0000256" key="6">
    <source>
        <dbReference type="SAM" id="MobiDB-lite"/>
    </source>
</evidence>
<dbReference type="OrthoDB" id="20287at2759"/>
<dbReference type="EMBL" id="PZQS01000008">
    <property type="protein sequence ID" value="PVD25813.1"/>
    <property type="molecule type" value="Genomic_DNA"/>
</dbReference>
<feature type="compositionally biased region" description="Polar residues" evidence="6">
    <location>
        <begin position="24"/>
        <end position="33"/>
    </location>
</feature>
<dbReference type="GO" id="GO:0007219">
    <property type="term" value="P:Notch signaling pathway"/>
    <property type="evidence" value="ECO:0007669"/>
    <property type="project" value="UniProtKB-KW"/>
</dbReference>
<evidence type="ECO:0000256" key="3">
    <source>
        <dbReference type="ARBA" id="ARBA00022989"/>
    </source>
</evidence>
<keyword evidence="3 5" id="KW-1133">Transmembrane helix</keyword>
<feature type="transmembrane region" description="Helical" evidence="5">
    <location>
        <begin position="288"/>
        <end position="307"/>
    </location>
</feature>
<dbReference type="InterPro" id="IPR001108">
    <property type="entry name" value="Peptidase_A22A"/>
</dbReference>
<dbReference type="Pfam" id="PF01080">
    <property type="entry name" value="Presenilin"/>
    <property type="match status" value="1"/>
</dbReference>
<dbReference type="SMART" id="SM00730">
    <property type="entry name" value="PSN"/>
    <property type="match status" value="1"/>
</dbReference>
<feature type="compositionally biased region" description="Low complexity" evidence="6">
    <location>
        <begin position="425"/>
        <end position="434"/>
    </location>
</feature>
<dbReference type="PANTHER" id="PTHR10202">
    <property type="entry name" value="PRESENILIN"/>
    <property type="match status" value="1"/>
</dbReference>
<dbReference type="PRINTS" id="PR01072">
    <property type="entry name" value="PRESENILIN"/>
</dbReference>
<comment type="function">
    <text evidence="5">Probable subunit of the gamma-secretase complex, an endoprotease complex that catalyzes the intramembrane cleavage of integral membrane proteins such as Notch receptors.</text>
</comment>
<sequence>MSAKNCSHSSEEEPTERTCLMSRQPPSMDSVTASPAHLLPNGMTSDNETLTATAYENCMDGNNEGHSGVPINSNGEPEVTIRDPDQRLDMVPRSSTRSRRRKPQERRQPEEEEEEEETLLYGAKHVIMLFIPVTLCMAVVVATISSVTFYTTTTQYLVYTPFHDETDDTGTKLWQSFANAGILLGVIIGMTILLLLLYKYKCYKIIHGWLIGSSVMLLFLFAYIYLGEVLKAYNVPMDYITVAILMWNFGVVGMICIHWKGPLLLQQMYLIMISALMALIFIKYLPDWTTWVVLGVMVVWDLVAVLCPKGPLRMLVETASQRNEPIFPGLIYSSTMMWQVANMADNEDHNKKKSKGRKSTDASNEAEAGGDATSPGSDVDGADDGGFEEYRRNRPPLTTSFETQQARSAVEALNTTDVAVASDQNSPPNSSRNSARQTPNNSRHAGEEEEEERSVLHFAAAGHISQGLTCTANLDHLWAHFQFRHKFSGAPIL</sequence>
<keyword evidence="5" id="KW-0914">Notch signaling pathway</keyword>
<dbReference type="AlphaFoldDB" id="A0A2T7NXB8"/>
<keyword evidence="2 5" id="KW-0812">Transmembrane</keyword>
<keyword evidence="5" id="KW-0333">Golgi apparatus</keyword>
<feature type="transmembrane region" description="Helical" evidence="5">
    <location>
        <begin position="126"/>
        <end position="150"/>
    </location>
</feature>
<comment type="subcellular location">
    <subcellularLocation>
        <location evidence="1">Endomembrane system</location>
        <topology evidence="1">Multi-pass membrane protein</topology>
    </subcellularLocation>
    <subcellularLocation>
        <location evidence="5">Endoplasmic reticulum membrane</location>
        <topology evidence="5">Multi-pass membrane protein</topology>
    </subcellularLocation>
    <subcellularLocation>
        <location evidence="5">Golgi apparatus membrane</location>
        <topology evidence="5">Multi-pass membrane protein</topology>
    </subcellularLocation>
</comment>
<evidence type="ECO:0000256" key="4">
    <source>
        <dbReference type="ARBA" id="ARBA00023136"/>
    </source>
</evidence>